<organism evidence="1 2">
    <name type="scientific">Brevibacillus ruminantium</name>
    <dbReference type="NCBI Taxonomy" id="2950604"/>
    <lineage>
        <taxon>Bacteria</taxon>
        <taxon>Bacillati</taxon>
        <taxon>Bacillota</taxon>
        <taxon>Bacilli</taxon>
        <taxon>Bacillales</taxon>
        <taxon>Paenibacillaceae</taxon>
        <taxon>Brevibacillus</taxon>
    </lineage>
</organism>
<reference evidence="1" key="1">
    <citation type="submission" date="2022-06" db="EMBL/GenBank/DDBJ databases">
        <title>Genome sequencing of Brevibacillus sp. BB3-R1.</title>
        <authorList>
            <person name="Heo J."/>
            <person name="Lee D."/>
            <person name="Won M."/>
            <person name="Han B.-H."/>
            <person name="Hong S.-B."/>
            <person name="Kwon S.-W."/>
        </authorList>
    </citation>
    <scope>NUCLEOTIDE SEQUENCE</scope>
    <source>
        <strain evidence="1">BB3-R1</strain>
    </source>
</reference>
<protein>
    <recommendedName>
        <fullName evidence="3">DUF4926 domain-containing protein</fullName>
    </recommendedName>
</protein>
<sequence length="47" mass="5498">MYSVGETVIYVRDGAKGIILEVKDERYLVMWEDTFVSWETAEQLQKA</sequence>
<dbReference type="RefSeq" id="WP_251871306.1">
    <property type="nucleotide sequence ID" value="NZ_CP098755.1"/>
</dbReference>
<accession>A0ABY4WAL4</accession>
<evidence type="ECO:0008006" key="3">
    <source>
        <dbReference type="Google" id="ProtNLM"/>
    </source>
</evidence>
<evidence type="ECO:0000313" key="1">
    <source>
        <dbReference type="EMBL" id="USG64190.1"/>
    </source>
</evidence>
<evidence type="ECO:0000313" key="2">
    <source>
        <dbReference type="Proteomes" id="UP001056500"/>
    </source>
</evidence>
<dbReference type="Proteomes" id="UP001056500">
    <property type="component" value="Chromosome"/>
</dbReference>
<keyword evidence="2" id="KW-1185">Reference proteome</keyword>
<dbReference type="EMBL" id="CP098755">
    <property type="protein sequence ID" value="USG64190.1"/>
    <property type="molecule type" value="Genomic_DNA"/>
</dbReference>
<gene>
    <name evidence="1" type="ORF">NDK47_18785</name>
</gene>
<name>A0ABY4WAL4_9BACL</name>
<proteinExistence type="predicted"/>